<keyword evidence="1" id="KW-0472">Membrane</keyword>
<accession>R7QN02</accession>
<keyword evidence="3" id="KW-1185">Reference proteome</keyword>
<reference evidence="3" key="1">
    <citation type="journal article" date="2013" name="Proc. Natl. Acad. Sci. U.S.A.">
        <title>Genome structure and metabolic features in the red seaweed Chondrus crispus shed light on evolution of the Archaeplastida.</title>
        <authorList>
            <person name="Collen J."/>
            <person name="Porcel B."/>
            <person name="Carre W."/>
            <person name="Ball S.G."/>
            <person name="Chaparro C."/>
            <person name="Tonon T."/>
            <person name="Barbeyron T."/>
            <person name="Michel G."/>
            <person name="Noel B."/>
            <person name="Valentin K."/>
            <person name="Elias M."/>
            <person name="Artiguenave F."/>
            <person name="Arun A."/>
            <person name="Aury J.M."/>
            <person name="Barbosa-Neto J.F."/>
            <person name="Bothwell J.H."/>
            <person name="Bouget F.Y."/>
            <person name="Brillet L."/>
            <person name="Cabello-Hurtado F."/>
            <person name="Capella-Gutierrez S."/>
            <person name="Charrier B."/>
            <person name="Cladiere L."/>
            <person name="Cock J.M."/>
            <person name="Coelho S.M."/>
            <person name="Colleoni C."/>
            <person name="Czjzek M."/>
            <person name="Da Silva C."/>
            <person name="Delage L."/>
            <person name="Denoeud F."/>
            <person name="Deschamps P."/>
            <person name="Dittami S.M."/>
            <person name="Gabaldon T."/>
            <person name="Gachon C.M."/>
            <person name="Groisillier A."/>
            <person name="Herve C."/>
            <person name="Jabbari K."/>
            <person name="Katinka M."/>
            <person name="Kloareg B."/>
            <person name="Kowalczyk N."/>
            <person name="Labadie K."/>
            <person name="Leblanc C."/>
            <person name="Lopez P.J."/>
            <person name="McLachlan D.H."/>
            <person name="Meslet-Cladiere L."/>
            <person name="Moustafa A."/>
            <person name="Nehr Z."/>
            <person name="Nyvall Collen P."/>
            <person name="Panaud O."/>
            <person name="Partensky F."/>
            <person name="Poulain J."/>
            <person name="Rensing S.A."/>
            <person name="Rousvoal S."/>
            <person name="Samson G."/>
            <person name="Symeonidi A."/>
            <person name="Weissenbach J."/>
            <person name="Zambounis A."/>
            <person name="Wincker P."/>
            <person name="Boyen C."/>
        </authorList>
    </citation>
    <scope>NUCLEOTIDE SEQUENCE [LARGE SCALE GENOMIC DNA]</scope>
    <source>
        <strain evidence="3">cv. Stackhouse</strain>
    </source>
</reference>
<proteinExistence type="predicted"/>
<dbReference type="Proteomes" id="UP000012073">
    <property type="component" value="Unassembled WGS sequence"/>
</dbReference>
<gene>
    <name evidence="2" type="ORF">CHC_T00006355001</name>
</gene>
<dbReference type="KEGG" id="ccp:CHC_T00006355001"/>
<protein>
    <submittedName>
        <fullName evidence="2">Uncharacterized protein</fullName>
    </submittedName>
</protein>
<evidence type="ECO:0000256" key="1">
    <source>
        <dbReference type="SAM" id="Phobius"/>
    </source>
</evidence>
<organism evidence="2 3">
    <name type="scientific">Chondrus crispus</name>
    <name type="common">Carrageen Irish moss</name>
    <name type="synonym">Polymorpha crispa</name>
    <dbReference type="NCBI Taxonomy" id="2769"/>
    <lineage>
        <taxon>Eukaryota</taxon>
        <taxon>Rhodophyta</taxon>
        <taxon>Florideophyceae</taxon>
        <taxon>Rhodymeniophycidae</taxon>
        <taxon>Gigartinales</taxon>
        <taxon>Gigartinaceae</taxon>
        <taxon>Chondrus</taxon>
    </lineage>
</organism>
<sequence>MSLYRTLPVKSLRASGSRPQIFSLDAADDASSVKSFPVLPLDKSLSPKIGMGYGVRKTARAAINVWFIASAAGYAMLLMFFLLVCLFLRNELDIDVVTSLVRTQNELLQAPIDCKVASRRPLDIGIFQPEWSNGELHLGTLRENDKPVQAPDLSLVHSMPRLRRGQSKSVYTV</sequence>
<keyword evidence="1" id="KW-0812">Transmembrane</keyword>
<name>R7QN02_CHOCR</name>
<dbReference type="Gramene" id="CDF38861">
    <property type="protein sequence ID" value="CDF38861"/>
    <property type="gene ID" value="CHC_T00006355001"/>
</dbReference>
<dbReference type="GeneID" id="17326485"/>
<evidence type="ECO:0000313" key="3">
    <source>
        <dbReference type="Proteomes" id="UP000012073"/>
    </source>
</evidence>
<keyword evidence="1" id="KW-1133">Transmembrane helix</keyword>
<dbReference type="RefSeq" id="XP_005718766.1">
    <property type="nucleotide sequence ID" value="XM_005718709.1"/>
</dbReference>
<dbReference type="AlphaFoldDB" id="R7QN02"/>
<evidence type="ECO:0000313" key="2">
    <source>
        <dbReference type="EMBL" id="CDF38861.1"/>
    </source>
</evidence>
<dbReference type="EMBL" id="HG001975">
    <property type="protein sequence ID" value="CDF38861.1"/>
    <property type="molecule type" value="Genomic_DNA"/>
</dbReference>
<feature type="transmembrane region" description="Helical" evidence="1">
    <location>
        <begin position="65"/>
        <end position="88"/>
    </location>
</feature>